<dbReference type="GO" id="GO:0005886">
    <property type="term" value="C:plasma membrane"/>
    <property type="evidence" value="ECO:0007669"/>
    <property type="project" value="TreeGrafter"/>
</dbReference>
<feature type="transmembrane region" description="Helical" evidence="14">
    <location>
        <begin position="180"/>
        <end position="202"/>
    </location>
</feature>
<evidence type="ECO:0000256" key="11">
    <source>
        <dbReference type="ARBA" id="ARBA00033342"/>
    </source>
</evidence>
<evidence type="ECO:0000256" key="10">
    <source>
        <dbReference type="ARBA" id="ARBA00033245"/>
    </source>
</evidence>
<evidence type="ECO:0000256" key="12">
    <source>
        <dbReference type="RuleBase" id="RU003945"/>
    </source>
</evidence>
<evidence type="ECO:0000313" key="16">
    <source>
        <dbReference type="EMBL" id="MBG6122805.1"/>
    </source>
</evidence>
<evidence type="ECO:0000256" key="7">
    <source>
        <dbReference type="ARBA" id="ARBA00025034"/>
    </source>
</evidence>
<feature type="transmembrane region" description="Helical" evidence="14">
    <location>
        <begin position="100"/>
        <end position="123"/>
    </location>
</feature>
<evidence type="ECO:0000256" key="9">
    <source>
        <dbReference type="ARBA" id="ARBA00031538"/>
    </source>
</evidence>
<protein>
    <recommendedName>
        <fullName evidence="3">Membrane protein insertase YidC</fullName>
    </recommendedName>
    <alternativeName>
        <fullName evidence="11">Foldase YidC</fullName>
    </alternativeName>
    <alternativeName>
        <fullName evidence="10">Membrane integrase YidC</fullName>
    </alternativeName>
    <alternativeName>
        <fullName evidence="9">Membrane protein YidC</fullName>
    </alternativeName>
</protein>
<evidence type="ECO:0000256" key="5">
    <source>
        <dbReference type="ARBA" id="ARBA00022989"/>
    </source>
</evidence>
<dbReference type="PANTHER" id="PTHR12428:SF65">
    <property type="entry name" value="CYTOCHROME C OXIDASE ASSEMBLY PROTEIN COX18, MITOCHONDRIAL"/>
    <property type="match status" value="1"/>
</dbReference>
<comment type="similarity">
    <text evidence="2">Belongs to the OXA1/ALB3/YidC family. Type 1 subfamily.</text>
</comment>
<evidence type="ECO:0000256" key="1">
    <source>
        <dbReference type="ARBA" id="ARBA00004141"/>
    </source>
</evidence>
<feature type="region of interest" description="Disordered" evidence="13">
    <location>
        <begin position="337"/>
        <end position="397"/>
    </location>
</feature>
<comment type="function">
    <text evidence="7">Required for the insertion and/or proper folding and/or complex formation of integral membrane proteins into the membrane. Involved in integration of membrane proteins that insert both dependently and independently of the Sec translocase complex, as well as at least some lipoproteins. Aids folding of multispanning membrane proteins.</text>
</comment>
<feature type="transmembrane region" description="Helical" evidence="14">
    <location>
        <begin position="223"/>
        <end position="244"/>
    </location>
</feature>
<proteinExistence type="inferred from homology"/>
<keyword evidence="17" id="KW-1185">Reference proteome</keyword>
<feature type="compositionally biased region" description="Basic and acidic residues" evidence="13">
    <location>
        <begin position="354"/>
        <end position="397"/>
    </location>
</feature>
<accession>A0A931GUI0</accession>
<dbReference type="NCBIfam" id="NF001300">
    <property type="entry name" value="PRK00247.1"/>
    <property type="match status" value="1"/>
</dbReference>
<feature type="transmembrane region" description="Helical" evidence="14">
    <location>
        <begin position="31"/>
        <end position="55"/>
    </location>
</feature>
<name>A0A931GUI0_9CORY</name>
<keyword evidence="6 14" id="KW-0472">Membrane</keyword>
<dbReference type="InterPro" id="IPR028055">
    <property type="entry name" value="YidC/Oxa/ALB_C"/>
</dbReference>
<dbReference type="AlphaFoldDB" id="A0A931GUI0"/>
<dbReference type="InterPro" id="IPR001708">
    <property type="entry name" value="YidC/ALB3/OXA1/COX18"/>
</dbReference>
<comment type="subunit">
    <text evidence="8">Interacts with the Sec translocase complex via SecD. Specifically interacts with transmembrane segments of nascent integral membrane proteins during membrane integration.</text>
</comment>
<gene>
    <name evidence="16" type="ORF">IW254_001774</name>
</gene>
<evidence type="ECO:0000259" key="15">
    <source>
        <dbReference type="Pfam" id="PF02096"/>
    </source>
</evidence>
<evidence type="ECO:0000256" key="13">
    <source>
        <dbReference type="SAM" id="MobiDB-lite"/>
    </source>
</evidence>
<dbReference type="EMBL" id="JADOUE010000001">
    <property type="protein sequence ID" value="MBG6122805.1"/>
    <property type="molecule type" value="Genomic_DNA"/>
</dbReference>
<evidence type="ECO:0000256" key="14">
    <source>
        <dbReference type="SAM" id="Phobius"/>
    </source>
</evidence>
<keyword evidence="4 12" id="KW-0812">Transmembrane</keyword>
<dbReference type="GO" id="GO:0032977">
    <property type="term" value="F:membrane insertase activity"/>
    <property type="evidence" value="ECO:0007669"/>
    <property type="project" value="InterPro"/>
</dbReference>
<dbReference type="NCBIfam" id="TIGR03592">
    <property type="entry name" value="yidC_oxa1_cterm"/>
    <property type="match status" value="1"/>
</dbReference>
<sequence length="397" mass="44898">MMSLFVFPVSAVMKFWHRLLSDVLGAAPDTAWVAAIILLVITIRSMIAPFSWTIMKSGRTALLMRPELKELEEQYRLSTTHEDVAAYDEARKDVQKKYGYNPIAGCVPPLIQIPAFLGLYRLLLWMSVPENGHTGGSIGLLTSDDVSSFLDTRFMGEPLPAYMAMTPEQFANLGTTAEQVGAVAVPLLICAIIFTTFNMVLGQIRTRATMDWEQGFARGVYRVVWGFAIAVPFMLIGVALTGRIPIALLLYWFCNNLWTLGQTIIMWIAVVKKYPLDDTHLTHLDTSRTTYLKQARERKATKRDWRRRRLAAVTTPQKAGHIRREIKAEKQSLKDTAAAAKAERKAAAKQQSKVRSELRKQTLEKQRAERAARREEKAREHTEQSAPKVVDKHEPEE</sequence>
<feature type="transmembrane region" description="Helical" evidence="14">
    <location>
        <begin position="250"/>
        <end position="271"/>
    </location>
</feature>
<evidence type="ECO:0000256" key="4">
    <source>
        <dbReference type="ARBA" id="ARBA00022692"/>
    </source>
</evidence>
<comment type="caution">
    <text evidence="16">The sequence shown here is derived from an EMBL/GenBank/DDBJ whole genome shotgun (WGS) entry which is preliminary data.</text>
</comment>
<evidence type="ECO:0000256" key="3">
    <source>
        <dbReference type="ARBA" id="ARBA00015325"/>
    </source>
</evidence>
<dbReference type="Pfam" id="PF02096">
    <property type="entry name" value="60KD_IMP"/>
    <property type="match status" value="1"/>
</dbReference>
<evidence type="ECO:0000256" key="2">
    <source>
        <dbReference type="ARBA" id="ARBA00010527"/>
    </source>
</evidence>
<comment type="subcellular location">
    <subcellularLocation>
        <location evidence="1 12">Membrane</location>
        <topology evidence="1 12">Multi-pass membrane protein</topology>
    </subcellularLocation>
</comment>
<reference evidence="16" key="1">
    <citation type="submission" date="2020-11" db="EMBL/GenBank/DDBJ databases">
        <title>Sequencing the genomes of 1000 actinobacteria strains.</title>
        <authorList>
            <person name="Klenk H.-P."/>
        </authorList>
    </citation>
    <scope>NUCLEOTIDE SEQUENCE</scope>
    <source>
        <strain evidence="16">DSM 45632</strain>
    </source>
</reference>
<evidence type="ECO:0000256" key="8">
    <source>
        <dbReference type="ARBA" id="ARBA00026028"/>
    </source>
</evidence>
<feature type="domain" description="Membrane insertase YidC/Oxa/ALB C-terminal" evidence="15">
    <location>
        <begin position="32"/>
        <end position="266"/>
    </location>
</feature>
<organism evidence="16 17">
    <name type="scientific">Corynebacterium aquatimens</name>
    <dbReference type="NCBI Taxonomy" id="1190508"/>
    <lineage>
        <taxon>Bacteria</taxon>
        <taxon>Bacillati</taxon>
        <taxon>Actinomycetota</taxon>
        <taxon>Actinomycetes</taxon>
        <taxon>Mycobacteriales</taxon>
        <taxon>Corynebacteriaceae</taxon>
        <taxon>Corynebacterium</taxon>
    </lineage>
</organism>
<dbReference type="Proteomes" id="UP000658613">
    <property type="component" value="Unassembled WGS sequence"/>
</dbReference>
<evidence type="ECO:0000313" key="17">
    <source>
        <dbReference type="Proteomes" id="UP000658613"/>
    </source>
</evidence>
<keyword evidence="5 14" id="KW-1133">Transmembrane helix</keyword>
<dbReference type="PANTHER" id="PTHR12428">
    <property type="entry name" value="OXA1"/>
    <property type="match status" value="1"/>
</dbReference>
<evidence type="ECO:0000256" key="6">
    <source>
        <dbReference type="ARBA" id="ARBA00023136"/>
    </source>
</evidence>
<dbReference type="GO" id="GO:0051205">
    <property type="term" value="P:protein insertion into membrane"/>
    <property type="evidence" value="ECO:0007669"/>
    <property type="project" value="TreeGrafter"/>
</dbReference>